<dbReference type="Proteomes" id="UP001333818">
    <property type="component" value="Unassembled WGS sequence"/>
</dbReference>
<name>A0AAW9PYC8_9CYAN</name>
<keyword evidence="2" id="KW-1185">Reference proteome</keyword>
<evidence type="ECO:0008006" key="3">
    <source>
        <dbReference type="Google" id="ProtNLM"/>
    </source>
</evidence>
<evidence type="ECO:0000313" key="1">
    <source>
        <dbReference type="EMBL" id="MEE3719975.1"/>
    </source>
</evidence>
<accession>A0AAW9PYC8</accession>
<comment type="caution">
    <text evidence="1">The sequence shown here is derived from an EMBL/GenBank/DDBJ whole genome shotgun (WGS) entry which is preliminary data.</text>
</comment>
<proteinExistence type="predicted"/>
<gene>
    <name evidence="1" type="ORF">V2H45_24875</name>
</gene>
<sequence>MPIQEAIDRLKVEAKQEMGAYKSLQAIENNTFRIVFERGTVVARLQLDRSGRIAELSFENPEKF</sequence>
<reference evidence="1" key="1">
    <citation type="submission" date="2024-01" db="EMBL/GenBank/DDBJ databases">
        <title>Bank of Algae and Cyanobacteria of the Azores (BACA) strain genomes.</title>
        <authorList>
            <person name="Luz R."/>
            <person name="Cordeiro R."/>
            <person name="Fonseca A."/>
            <person name="Goncalves V."/>
        </authorList>
    </citation>
    <scope>NUCLEOTIDE SEQUENCE</scope>
    <source>
        <strain evidence="1">BACA0141</strain>
    </source>
</reference>
<dbReference type="EMBL" id="JAZBJZ010000199">
    <property type="protein sequence ID" value="MEE3719975.1"/>
    <property type="molecule type" value="Genomic_DNA"/>
</dbReference>
<organism evidence="1 2">
    <name type="scientific">Tumidithrix elongata BACA0141</name>
    <dbReference type="NCBI Taxonomy" id="2716417"/>
    <lineage>
        <taxon>Bacteria</taxon>
        <taxon>Bacillati</taxon>
        <taxon>Cyanobacteriota</taxon>
        <taxon>Cyanophyceae</taxon>
        <taxon>Pseudanabaenales</taxon>
        <taxon>Pseudanabaenaceae</taxon>
        <taxon>Tumidithrix</taxon>
        <taxon>Tumidithrix elongata</taxon>
    </lineage>
</organism>
<dbReference type="AlphaFoldDB" id="A0AAW9PYC8"/>
<protein>
    <recommendedName>
        <fullName evidence="3">PepSY domain-containing protein</fullName>
    </recommendedName>
</protein>
<dbReference type="RefSeq" id="WP_330486413.1">
    <property type="nucleotide sequence ID" value="NZ_JAZBJZ010000199.1"/>
</dbReference>
<evidence type="ECO:0000313" key="2">
    <source>
        <dbReference type="Proteomes" id="UP001333818"/>
    </source>
</evidence>